<evidence type="ECO:0000256" key="3">
    <source>
        <dbReference type="ARBA" id="ARBA00022741"/>
    </source>
</evidence>
<dbReference type="InterPro" id="IPR015860">
    <property type="entry name" value="ABC_transpr_TagH-like"/>
</dbReference>
<dbReference type="GO" id="GO:0016887">
    <property type="term" value="F:ATP hydrolysis activity"/>
    <property type="evidence" value="ECO:0007669"/>
    <property type="project" value="InterPro"/>
</dbReference>
<evidence type="ECO:0000256" key="1">
    <source>
        <dbReference type="ARBA" id="ARBA00005417"/>
    </source>
</evidence>
<dbReference type="CDD" id="cd03220">
    <property type="entry name" value="ABC_KpsT_Wzt"/>
    <property type="match status" value="1"/>
</dbReference>
<evidence type="ECO:0000313" key="6">
    <source>
        <dbReference type="EMBL" id="CAB4668696.1"/>
    </source>
</evidence>
<evidence type="ECO:0000256" key="4">
    <source>
        <dbReference type="ARBA" id="ARBA00022840"/>
    </source>
</evidence>
<dbReference type="InterPro" id="IPR050683">
    <property type="entry name" value="Bact_Polysacc_Export_ATP-bd"/>
</dbReference>
<dbReference type="Gene3D" id="3.40.50.300">
    <property type="entry name" value="P-loop containing nucleotide triphosphate hydrolases"/>
    <property type="match status" value="1"/>
</dbReference>
<accession>A0A6J6M418</accession>
<name>A0A6J6M418_9ZZZZ</name>
<evidence type="ECO:0000259" key="5">
    <source>
        <dbReference type="PROSITE" id="PS50893"/>
    </source>
</evidence>
<keyword evidence="2" id="KW-0813">Transport</keyword>
<feature type="domain" description="ABC transporter" evidence="5">
    <location>
        <begin position="30"/>
        <end position="252"/>
    </location>
</feature>
<reference evidence="6" key="1">
    <citation type="submission" date="2020-05" db="EMBL/GenBank/DDBJ databases">
        <authorList>
            <person name="Chiriac C."/>
            <person name="Salcher M."/>
            <person name="Ghai R."/>
            <person name="Kavagutti S V."/>
        </authorList>
    </citation>
    <scope>NUCLEOTIDE SEQUENCE</scope>
</reference>
<dbReference type="AlphaFoldDB" id="A0A6J6M418"/>
<dbReference type="InterPro" id="IPR027417">
    <property type="entry name" value="P-loop_NTPase"/>
</dbReference>
<protein>
    <submittedName>
        <fullName evidence="6">Unannotated protein</fullName>
    </submittedName>
</protein>
<dbReference type="Gene3D" id="2.70.50.60">
    <property type="entry name" value="abc- transporter (atp binding component) like domain"/>
    <property type="match status" value="1"/>
</dbReference>
<dbReference type="PROSITE" id="PS50893">
    <property type="entry name" value="ABC_TRANSPORTER_2"/>
    <property type="match status" value="1"/>
</dbReference>
<dbReference type="InterPro" id="IPR003593">
    <property type="entry name" value="AAA+_ATPase"/>
</dbReference>
<dbReference type="GO" id="GO:0016020">
    <property type="term" value="C:membrane"/>
    <property type="evidence" value="ECO:0007669"/>
    <property type="project" value="InterPro"/>
</dbReference>
<evidence type="ECO:0000256" key="2">
    <source>
        <dbReference type="ARBA" id="ARBA00022448"/>
    </source>
</evidence>
<sequence length="410" mass="44954">MSESTNVPVAVDMQGVGKRFKRNVDRRNSIKERIVRGRSRKPEDFWAVRGVSLQIPKGSVYGLIGHNGSGKSTLLKMIGGIYRPTEGSITSQGRVASLIELGAGFHPDMTGRENISLNGSILGMPKKEIQAVTDEIIDFSGLGDFINDPVKHYSSGMYVRLGFSVAVHMKPDVLLIDEVLAVGDEEFQRKCFDHLYALRRSGRTIIVVSHGLGQLEGLCDEIAWLEHGEMQEFGAPTTTIASYLRKVNSQEAARYPEVTAVRAEGEDARPGDQTLRVRTAAIVDVDGNPMNHAETGSTFQFRIGFTTSEPVLGPNVRIALQHESGPLVTMIGNHRLGFDLGTVSGDNVFDVALVDNPLLPGRYRVHIDVFDYTGSRLLDSWNDAVEFAVRSQSGEIGQGFVQLPAQFRLS</sequence>
<comment type="similarity">
    <text evidence="1">Belongs to the ABC transporter superfamily.</text>
</comment>
<keyword evidence="4" id="KW-0067">ATP-binding</keyword>
<dbReference type="CDD" id="cd10147">
    <property type="entry name" value="Wzt_C-like"/>
    <property type="match status" value="1"/>
</dbReference>
<dbReference type="GO" id="GO:0140359">
    <property type="term" value="F:ABC-type transporter activity"/>
    <property type="evidence" value="ECO:0007669"/>
    <property type="project" value="InterPro"/>
</dbReference>
<dbReference type="SUPFAM" id="SSF52540">
    <property type="entry name" value="P-loop containing nucleoside triphosphate hydrolases"/>
    <property type="match status" value="1"/>
</dbReference>
<dbReference type="InterPro" id="IPR029439">
    <property type="entry name" value="Wzt_C"/>
</dbReference>
<dbReference type="Pfam" id="PF00005">
    <property type="entry name" value="ABC_tran"/>
    <property type="match status" value="1"/>
</dbReference>
<keyword evidence="3" id="KW-0547">Nucleotide-binding</keyword>
<proteinExistence type="inferred from homology"/>
<gene>
    <name evidence="6" type="ORF">UFOPK2310_00490</name>
</gene>
<dbReference type="Pfam" id="PF14524">
    <property type="entry name" value="Wzt_C"/>
    <property type="match status" value="1"/>
</dbReference>
<dbReference type="SMART" id="SM00382">
    <property type="entry name" value="AAA"/>
    <property type="match status" value="1"/>
</dbReference>
<dbReference type="PANTHER" id="PTHR46743:SF2">
    <property type="entry name" value="TEICHOIC ACIDS EXPORT ATP-BINDING PROTEIN TAGH"/>
    <property type="match status" value="1"/>
</dbReference>
<dbReference type="EMBL" id="CAEZWW010000043">
    <property type="protein sequence ID" value="CAB4668696.1"/>
    <property type="molecule type" value="Genomic_DNA"/>
</dbReference>
<dbReference type="GO" id="GO:0005524">
    <property type="term" value="F:ATP binding"/>
    <property type="evidence" value="ECO:0007669"/>
    <property type="project" value="UniProtKB-KW"/>
</dbReference>
<dbReference type="PANTHER" id="PTHR46743">
    <property type="entry name" value="TEICHOIC ACIDS EXPORT ATP-BINDING PROTEIN TAGH"/>
    <property type="match status" value="1"/>
</dbReference>
<organism evidence="6">
    <name type="scientific">freshwater metagenome</name>
    <dbReference type="NCBI Taxonomy" id="449393"/>
    <lineage>
        <taxon>unclassified sequences</taxon>
        <taxon>metagenomes</taxon>
        <taxon>ecological metagenomes</taxon>
    </lineage>
</organism>
<dbReference type="InterPro" id="IPR003439">
    <property type="entry name" value="ABC_transporter-like_ATP-bd"/>
</dbReference>